<protein>
    <submittedName>
        <fullName evidence="3">YceI family protein</fullName>
    </submittedName>
</protein>
<dbReference type="Gene3D" id="2.40.128.110">
    <property type="entry name" value="Lipid/polyisoprenoid-binding, YceI-like"/>
    <property type="match status" value="1"/>
</dbReference>
<evidence type="ECO:0000313" key="4">
    <source>
        <dbReference type="Proteomes" id="UP001310692"/>
    </source>
</evidence>
<dbReference type="PROSITE" id="PS51257">
    <property type="entry name" value="PROKAR_LIPOPROTEIN"/>
    <property type="match status" value="1"/>
</dbReference>
<sequence>MFKPRAIIGLLVSAFILAACGDGTGPRSGAAWFLDPAASSITFVSVKNGDVVESNRFGAVNGSISRDGRATLEIQAASVDTGIDTRDERLRRYIFATDEYPLVTIEATVDPDSFRELDTGSAMLAELEMAVSIAGRTNTLFANVRVTHAARDTVIVSTIDPVLVDARDYGMDDGLATLAELAALDAITPVIPVSVYLVFERS</sequence>
<evidence type="ECO:0000256" key="1">
    <source>
        <dbReference type="SAM" id="SignalP"/>
    </source>
</evidence>
<dbReference type="InterPro" id="IPR027016">
    <property type="entry name" value="UCP029811"/>
</dbReference>
<comment type="caution">
    <text evidence="3">The sequence shown here is derived from an EMBL/GenBank/DDBJ whole genome shotgun (WGS) entry which is preliminary data.</text>
</comment>
<gene>
    <name evidence="3" type="ORF">V0U35_02435</name>
</gene>
<evidence type="ECO:0000259" key="2">
    <source>
        <dbReference type="SMART" id="SM00867"/>
    </source>
</evidence>
<dbReference type="EMBL" id="JAZDRO010000001">
    <property type="protein sequence ID" value="MEE2565525.1"/>
    <property type="molecule type" value="Genomic_DNA"/>
</dbReference>
<name>A0ABU7LWF5_9PROT</name>
<dbReference type="Proteomes" id="UP001310692">
    <property type="component" value="Unassembled WGS sequence"/>
</dbReference>
<organism evidence="3 4">
    <name type="scientific">Hyphobacterium marinum</name>
    <dbReference type="NCBI Taxonomy" id="3116574"/>
    <lineage>
        <taxon>Bacteria</taxon>
        <taxon>Pseudomonadati</taxon>
        <taxon>Pseudomonadota</taxon>
        <taxon>Alphaproteobacteria</taxon>
        <taxon>Maricaulales</taxon>
        <taxon>Maricaulaceae</taxon>
        <taxon>Hyphobacterium</taxon>
    </lineage>
</organism>
<dbReference type="InterPro" id="IPR007372">
    <property type="entry name" value="Lipid/polyisoprenoid-bd_YceI"/>
</dbReference>
<feature type="signal peptide" evidence="1">
    <location>
        <begin position="1"/>
        <end position="18"/>
    </location>
</feature>
<feature type="chain" id="PRO_5045922723" evidence="1">
    <location>
        <begin position="19"/>
        <end position="202"/>
    </location>
</feature>
<dbReference type="RefSeq" id="WP_330195060.1">
    <property type="nucleotide sequence ID" value="NZ_JAZDRO010000001.1"/>
</dbReference>
<dbReference type="SUPFAM" id="SSF101874">
    <property type="entry name" value="YceI-like"/>
    <property type="match status" value="1"/>
</dbReference>
<dbReference type="SMART" id="SM00867">
    <property type="entry name" value="YceI"/>
    <property type="match status" value="1"/>
</dbReference>
<accession>A0ABU7LWF5</accession>
<feature type="domain" description="Lipid/polyisoprenoid-binding YceI-like" evidence="2">
    <location>
        <begin position="31"/>
        <end position="200"/>
    </location>
</feature>
<keyword evidence="1" id="KW-0732">Signal</keyword>
<dbReference type="InterPro" id="IPR036761">
    <property type="entry name" value="TTHA0802/YceI-like_sf"/>
</dbReference>
<dbReference type="Pfam" id="PF04264">
    <property type="entry name" value="YceI"/>
    <property type="match status" value="1"/>
</dbReference>
<keyword evidence="4" id="KW-1185">Reference proteome</keyword>
<proteinExistence type="predicted"/>
<evidence type="ECO:0000313" key="3">
    <source>
        <dbReference type="EMBL" id="MEE2565525.1"/>
    </source>
</evidence>
<dbReference type="PIRSF" id="PIRSF029811">
    <property type="entry name" value="UCP029811"/>
    <property type="match status" value="1"/>
</dbReference>
<reference evidence="3 4" key="1">
    <citation type="submission" date="2024-01" db="EMBL/GenBank/DDBJ databases">
        <title>Hyphobacterium bacterium isolated from marine sediment.</title>
        <authorList>
            <person name="Zhao S."/>
        </authorList>
    </citation>
    <scope>NUCLEOTIDE SEQUENCE [LARGE SCALE GENOMIC DNA]</scope>
    <source>
        <strain evidence="3 4">Y60-23</strain>
    </source>
</reference>